<comment type="caution">
    <text evidence="2">The sequence shown here is derived from an EMBL/GenBank/DDBJ whole genome shotgun (WGS) entry which is preliminary data.</text>
</comment>
<accession>A0A5J5EGA9</accession>
<keyword evidence="3" id="KW-1185">Reference proteome</keyword>
<feature type="compositionally biased region" description="Acidic residues" evidence="1">
    <location>
        <begin position="126"/>
        <end position="139"/>
    </location>
</feature>
<dbReference type="InParanoid" id="A0A5J5EGA9"/>
<dbReference type="Proteomes" id="UP000326924">
    <property type="component" value="Unassembled WGS sequence"/>
</dbReference>
<reference evidence="2 3" key="1">
    <citation type="submission" date="2019-09" db="EMBL/GenBank/DDBJ databases">
        <title>Draft genome of the ectomycorrhizal ascomycete Sphaerosporella brunnea.</title>
        <authorList>
            <consortium name="DOE Joint Genome Institute"/>
            <person name="Benucci G.M."/>
            <person name="Marozzi G."/>
            <person name="Antonielli L."/>
            <person name="Sanchez S."/>
            <person name="Marco P."/>
            <person name="Wang X."/>
            <person name="Falini L.B."/>
            <person name="Barry K."/>
            <person name="Haridas S."/>
            <person name="Lipzen A."/>
            <person name="Labutti K."/>
            <person name="Grigoriev I.V."/>
            <person name="Murat C."/>
            <person name="Martin F."/>
            <person name="Albertini E."/>
            <person name="Donnini D."/>
            <person name="Bonito G."/>
        </authorList>
    </citation>
    <scope>NUCLEOTIDE SEQUENCE [LARGE SCALE GENOMIC DNA]</scope>
    <source>
        <strain evidence="2 3">Sb_GMNB300</strain>
    </source>
</reference>
<sequence>MPHTKPRPKLSHDNRQARKAARRLKILKMKEAQHWKDEQHRAKTELAQAYAEGPKELTKANIRFFKREAKAEARRLRCIALEKQRLLGIKWARERQEKERSDYEAWKAIYHKGNEEEKRKKKGGEQEDEEEEEEEDEEIDPRFYLHPNYY</sequence>
<proteinExistence type="predicted"/>
<dbReference type="AlphaFoldDB" id="A0A5J5EGA9"/>
<name>A0A5J5EGA9_9PEZI</name>
<feature type="region of interest" description="Disordered" evidence="1">
    <location>
        <begin position="114"/>
        <end position="150"/>
    </location>
</feature>
<protein>
    <submittedName>
        <fullName evidence="2">Uncharacterized protein</fullName>
    </submittedName>
</protein>
<dbReference type="EMBL" id="VXIS01000364">
    <property type="protein sequence ID" value="KAA8894107.1"/>
    <property type="molecule type" value="Genomic_DNA"/>
</dbReference>
<evidence type="ECO:0000256" key="1">
    <source>
        <dbReference type="SAM" id="MobiDB-lite"/>
    </source>
</evidence>
<evidence type="ECO:0000313" key="2">
    <source>
        <dbReference type="EMBL" id="KAA8894107.1"/>
    </source>
</evidence>
<gene>
    <name evidence="2" type="ORF">FN846DRAFT_895372</name>
</gene>
<organism evidence="2 3">
    <name type="scientific">Sphaerosporella brunnea</name>
    <dbReference type="NCBI Taxonomy" id="1250544"/>
    <lineage>
        <taxon>Eukaryota</taxon>
        <taxon>Fungi</taxon>
        <taxon>Dikarya</taxon>
        <taxon>Ascomycota</taxon>
        <taxon>Pezizomycotina</taxon>
        <taxon>Pezizomycetes</taxon>
        <taxon>Pezizales</taxon>
        <taxon>Pyronemataceae</taxon>
        <taxon>Sphaerosporella</taxon>
    </lineage>
</organism>
<evidence type="ECO:0000313" key="3">
    <source>
        <dbReference type="Proteomes" id="UP000326924"/>
    </source>
</evidence>